<proteinExistence type="predicted"/>
<keyword evidence="7 8" id="KW-0472">Membrane</keyword>
<evidence type="ECO:0000256" key="3">
    <source>
        <dbReference type="ARBA" id="ARBA00022670"/>
    </source>
</evidence>
<evidence type="ECO:0000256" key="5">
    <source>
        <dbReference type="ARBA" id="ARBA00022801"/>
    </source>
</evidence>
<gene>
    <name evidence="9" type="ORF">H9L14_02465</name>
</gene>
<dbReference type="InterPro" id="IPR026392">
    <property type="entry name" value="Exo/Archaeosortase_dom"/>
</dbReference>
<evidence type="ECO:0000313" key="10">
    <source>
        <dbReference type="Proteomes" id="UP000516105"/>
    </source>
</evidence>
<organism evidence="9 10">
    <name type="scientific">Sphingomonas sediminicola</name>
    <dbReference type="NCBI Taxonomy" id="386874"/>
    <lineage>
        <taxon>Bacteria</taxon>
        <taxon>Pseudomonadati</taxon>
        <taxon>Pseudomonadota</taxon>
        <taxon>Alphaproteobacteria</taxon>
        <taxon>Sphingomonadales</taxon>
        <taxon>Sphingomonadaceae</taxon>
        <taxon>Sphingomonas</taxon>
    </lineage>
</organism>
<keyword evidence="2" id="KW-1003">Cell membrane</keyword>
<dbReference type="EMBL" id="CP060782">
    <property type="protein sequence ID" value="QNP46142.1"/>
    <property type="molecule type" value="Genomic_DNA"/>
</dbReference>
<reference evidence="9 10" key="1">
    <citation type="submission" date="2020-08" db="EMBL/GenBank/DDBJ databases">
        <title>Genome sequence of Sphingomonas sediminicola KACC 15039T.</title>
        <authorList>
            <person name="Hyun D.-W."/>
            <person name="Bae J.-W."/>
        </authorList>
    </citation>
    <scope>NUCLEOTIDE SEQUENCE [LARGE SCALE GENOMIC DNA]</scope>
    <source>
        <strain evidence="9 10">KACC 15039</strain>
    </source>
</reference>
<feature type="transmembrane region" description="Helical" evidence="8">
    <location>
        <begin position="42"/>
        <end position="73"/>
    </location>
</feature>
<evidence type="ECO:0000256" key="1">
    <source>
        <dbReference type="ARBA" id="ARBA00004651"/>
    </source>
</evidence>
<evidence type="ECO:0000256" key="7">
    <source>
        <dbReference type="ARBA" id="ARBA00023136"/>
    </source>
</evidence>
<evidence type="ECO:0000256" key="4">
    <source>
        <dbReference type="ARBA" id="ARBA00022692"/>
    </source>
</evidence>
<keyword evidence="6 8" id="KW-1133">Transmembrane helix</keyword>
<dbReference type="InterPro" id="IPR019127">
    <property type="entry name" value="Exosortase"/>
</dbReference>
<keyword evidence="3" id="KW-0645">Protease</keyword>
<dbReference type="NCBIfam" id="TIGR04178">
    <property type="entry name" value="exo_archaeo"/>
    <property type="match status" value="1"/>
</dbReference>
<comment type="subcellular location">
    <subcellularLocation>
        <location evidence="1">Cell membrane</location>
        <topology evidence="1">Multi-pass membrane protein</topology>
    </subcellularLocation>
</comment>
<sequence>MTIQIAQFELLVAAACAGLNSIISLGAICLFYGYLRHRSNFLSFAVIALSVIPIAVFSNFVRVIILILITYYMGESAAQGFLHDFAGLTMFAVALVTVFVIDSIFTRVLHLRTGRAAQ</sequence>
<keyword evidence="4 8" id="KW-0812">Transmembrane</keyword>
<name>A0ABX6T8G7_9SPHN</name>
<feature type="transmembrane region" description="Helical" evidence="8">
    <location>
        <begin position="12"/>
        <end position="35"/>
    </location>
</feature>
<accession>A0ABX6T8G7</accession>
<evidence type="ECO:0000313" key="9">
    <source>
        <dbReference type="EMBL" id="QNP46142.1"/>
    </source>
</evidence>
<protein>
    <submittedName>
        <fullName evidence="9">Archaeosortase/exosortase family protein</fullName>
    </submittedName>
</protein>
<feature type="transmembrane region" description="Helical" evidence="8">
    <location>
        <begin position="85"/>
        <end position="105"/>
    </location>
</feature>
<evidence type="ECO:0000256" key="6">
    <source>
        <dbReference type="ARBA" id="ARBA00022989"/>
    </source>
</evidence>
<keyword evidence="5" id="KW-0378">Hydrolase</keyword>
<dbReference type="Pfam" id="PF09721">
    <property type="entry name" value="Exosortase_EpsH"/>
    <property type="match status" value="1"/>
</dbReference>
<keyword evidence="10" id="KW-1185">Reference proteome</keyword>
<evidence type="ECO:0000256" key="8">
    <source>
        <dbReference type="SAM" id="Phobius"/>
    </source>
</evidence>
<dbReference type="Proteomes" id="UP000516105">
    <property type="component" value="Chromosome"/>
</dbReference>
<evidence type="ECO:0000256" key="2">
    <source>
        <dbReference type="ARBA" id="ARBA00022475"/>
    </source>
</evidence>